<dbReference type="GO" id="GO:0000976">
    <property type="term" value="F:transcription cis-regulatory region binding"/>
    <property type="evidence" value="ECO:0007669"/>
    <property type="project" value="TreeGrafter"/>
</dbReference>
<evidence type="ECO:0000256" key="3">
    <source>
        <dbReference type="ARBA" id="ARBA00023163"/>
    </source>
</evidence>
<organism evidence="6 7">
    <name type="scientific">Thermosporothrix hazakensis</name>
    <dbReference type="NCBI Taxonomy" id="644383"/>
    <lineage>
        <taxon>Bacteria</taxon>
        <taxon>Bacillati</taxon>
        <taxon>Chloroflexota</taxon>
        <taxon>Ktedonobacteria</taxon>
        <taxon>Ktedonobacterales</taxon>
        <taxon>Thermosporotrichaceae</taxon>
        <taxon>Thermosporothrix</taxon>
    </lineage>
</organism>
<dbReference type="RefSeq" id="WP_111325478.1">
    <property type="nucleotide sequence ID" value="NZ_BIFX01000001.1"/>
</dbReference>
<name>A0A326U8U8_THEHA</name>
<keyword evidence="3" id="KW-0804">Transcription</keyword>
<evidence type="ECO:0000256" key="4">
    <source>
        <dbReference type="PROSITE-ProRule" id="PRU00335"/>
    </source>
</evidence>
<keyword evidence="2 4" id="KW-0238">DNA-binding</keyword>
<dbReference type="Pfam" id="PF00440">
    <property type="entry name" value="TetR_N"/>
    <property type="match status" value="1"/>
</dbReference>
<dbReference type="InterPro" id="IPR041479">
    <property type="entry name" value="TetR_CgmR_C"/>
</dbReference>
<dbReference type="Pfam" id="PF17937">
    <property type="entry name" value="TetR_C_28"/>
    <property type="match status" value="1"/>
</dbReference>
<evidence type="ECO:0000313" key="7">
    <source>
        <dbReference type="Proteomes" id="UP000248806"/>
    </source>
</evidence>
<protein>
    <submittedName>
        <fullName evidence="6">TetR family transcriptional regulator</fullName>
    </submittedName>
</protein>
<dbReference type="Proteomes" id="UP000248806">
    <property type="component" value="Unassembled WGS sequence"/>
</dbReference>
<feature type="DNA-binding region" description="H-T-H motif" evidence="4">
    <location>
        <begin position="29"/>
        <end position="48"/>
    </location>
</feature>
<dbReference type="PANTHER" id="PTHR30055:SF234">
    <property type="entry name" value="HTH-TYPE TRANSCRIPTIONAL REGULATOR BETI"/>
    <property type="match status" value="1"/>
</dbReference>
<evidence type="ECO:0000256" key="1">
    <source>
        <dbReference type="ARBA" id="ARBA00023015"/>
    </source>
</evidence>
<comment type="caution">
    <text evidence="6">The sequence shown here is derived from an EMBL/GenBank/DDBJ whole genome shotgun (WGS) entry which is preliminary data.</text>
</comment>
<keyword evidence="1" id="KW-0805">Transcription regulation</keyword>
<dbReference type="PROSITE" id="PS50977">
    <property type="entry name" value="HTH_TETR_2"/>
    <property type="match status" value="1"/>
</dbReference>
<reference evidence="6 7" key="1">
    <citation type="submission" date="2018-06" db="EMBL/GenBank/DDBJ databases">
        <title>Genomic Encyclopedia of Archaeal and Bacterial Type Strains, Phase II (KMG-II): from individual species to whole genera.</title>
        <authorList>
            <person name="Goeker M."/>
        </authorList>
    </citation>
    <scope>NUCLEOTIDE SEQUENCE [LARGE SCALE GENOMIC DNA]</scope>
    <source>
        <strain evidence="6 7">ATCC BAA-1881</strain>
    </source>
</reference>
<dbReference type="InterPro" id="IPR050109">
    <property type="entry name" value="HTH-type_TetR-like_transc_reg"/>
</dbReference>
<evidence type="ECO:0000256" key="2">
    <source>
        <dbReference type="ARBA" id="ARBA00023125"/>
    </source>
</evidence>
<dbReference type="InterPro" id="IPR009057">
    <property type="entry name" value="Homeodomain-like_sf"/>
</dbReference>
<sequence length="189" mass="21333">MERQHPTKRAAILEAASRIVHRDGVSHLTIEGVAREAGVSKGGVLYHFPNKDALIEGMLNAFHEHFRARLNEELAKQDDTPGRWLRAFAQTSCNLSGYEPDFISGLIAALSNNPVLLESTRKEFLYYQQCAEQDGLPRAYATILRLAIDGLWFADLFHFASPEGAFRDEVRCLLQDMARPDFSLSQRRS</sequence>
<keyword evidence="7" id="KW-1185">Reference proteome</keyword>
<accession>A0A326U8U8</accession>
<dbReference type="AlphaFoldDB" id="A0A326U8U8"/>
<dbReference type="PANTHER" id="PTHR30055">
    <property type="entry name" value="HTH-TYPE TRANSCRIPTIONAL REGULATOR RUTR"/>
    <property type="match status" value="1"/>
</dbReference>
<dbReference type="InterPro" id="IPR001647">
    <property type="entry name" value="HTH_TetR"/>
</dbReference>
<dbReference type="EMBL" id="QKUF01000028">
    <property type="protein sequence ID" value="PZW22985.1"/>
    <property type="molecule type" value="Genomic_DNA"/>
</dbReference>
<dbReference type="OrthoDB" id="9806334at2"/>
<dbReference type="SUPFAM" id="SSF46689">
    <property type="entry name" value="Homeodomain-like"/>
    <property type="match status" value="1"/>
</dbReference>
<evidence type="ECO:0000313" key="6">
    <source>
        <dbReference type="EMBL" id="PZW22985.1"/>
    </source>
</evidence>
<dbReference type="Gene3D" id="1.10.357.10">
    <property type="entry name" value="Tetracycline Repressor, domain 2"/>
    <property type="match status" value="1"/>
</dbReference>
<dbReference type="PRINTS" id="PR00455">
    <property type="entry name" value="HTHTETR"/>
</dbReference>
<proteinExistence type="predicted"/>
<feature type="domain" description="HTH tetR-type" evidence="5">
    <location>
        <begin position="6"/>
        <end position="66"/>
    </location>
</feature>
<evidence type="ECO:0000259" key="5">
    <source>
        <dbReference type="PROSITE" id="PS50977"/>
    </source>
</evidence>
<gene>
    <name evidence="6" type="ORF">EI42_05197</name>
</gene>
<dbReference type="GO" id="GO:0003700">
    <property type="term" value="F:DNA-binding transcription factor activity"/>
    <property type="evidence" value="ECO:0007669"/>
    <property type="project" value="TreeGrafter"/>
</dbReference>